<name>C5KQZ3_PERM5</name>
<sequence length="84" mass="9058">MGGGPAFCCRAGWVRDIEWASQGLGEKVGSRLLLAADTASSEYTFGYGAGATSIKERYSTDEVERIYVACRGSPGCSVEWQRVE</sequence>
<keyword evidence="2" id="KW-1185">Reference proteome</keyword>
<feature type="non-terminal residue" evidence="1">
    <location>
        <position position="84"/>
    </location>
</feature>
<dbReference type="GeneID" id="9056558"/>
<gene>
    <name evidence="1" type="ORF">Pmar_PMAR026913</name>
</gene>
<organism evidence="2">
    <name type="scientific">Perkinsus marinus (strain ATCC 50983 / TXsc)</name>
    <dbReference type="NCBI Taxonomy" id="423536"/>
    <lineage>
        <taxon>Eukaryota</taxon>
        <taxon>Sar</taxon>
        <taxon>Alveolata</taxon>
        <taxon>Perkinsozoa</taxon>
        <taxon>Perkinsea</taxon>
        <taxon>Perkinsida</taxon>
        <taxon>Perkinsidae</taxon>
        <taxon>Perkinsus</taxon>
    </lineage>
</organism>
<dbReference type="AlphaFoldDB" id="C5KQZ3"/>
<reference evidence="1 2" key="1">
    <citation type="submission" date="2008-07" db="EMBL/GenBank/DDBJ databases">
        <authorList>
            <person name="El-Sayed N."/>
            <person name="Caler E."/>
            <person name="Inman J."/>
            <person name="Amedeo P."/>
            <person name="Hass B."/>
            <person name="Wortman J."/>
        </authorList>
    </citation>
    <scope>NUCLEOTIDE SEQUENCE [LARGE SCALE GENOMIC DNA]</scope>
    <source>
        <strain evidence="2">ATCC 50983 / TXsc</strain>
    </source>
</reference>
<dbReference type="EMBL" id="GG675619">
    <property type="protein sequence ID" value="EER13100.1"/>
    <property type="molecule type" value="Genomic_DNA"/>
</dbReference>
<evidence type="ECO:0000313" key="2">
    <source>
        <dbReference type="Proteomes" id="UP000007800"/>
    </source>
</evidence>
<proteinExistence type="predicted"/>
<protein>
    <submittedName>
        <fullName evidence="1">Uncharacterized protein</fullName>
    </submittedName>
</protein>
<dbReference type="Proteomes" id="UP000007800">
    <property type="component" value="Unassembled WGS sequence"/>
</dbReference>
<dbReference type="RefSeq" id="XP_002781305.1">
    <property type="nucleotide sequence ID" value="XM_002781259.1"/>
</dbReference>
<accession>C5KQZ3</accession>
<dbReference type="InParanoid" id="C5KQZ3"/>
<evidence type="ECO:0000313" key="1">
    <source>
        <dbReference type="EMBL" id="EER13100.1"/>
    </source>
</evidence>